<dbReference type="AlphaFoldDB" id="X1BFK3"/>
<comment type="caution">
    <text evidence="2">The sequence shown here is derived from an EMBL/GenBank/DDBJ whole genome shotgun (WGS) entry which is preliminary data.</text>
</comment>
<gene>
    <name evidence="2" type="ORF">S01H4_35596</name>
</gene>
<sequence length="84" mass="10125">MLKAYKYRLYPSESQKELIHKHIGCVRWLYNYALNKKIEAYQKDKTHISRFELQAELPILKKQKETEWLSEINSQSLQASLRNL</sequence>
<dbReference type="EMBL" id="BART01018946">
    <property type="protein sequence ID" value="GAG79952.1"/>
    <property type="molecule type" value="Genomic_DNA"/>
</dbReference>
<feature type="non-terminal residue" evidence="2">
    <location>
        <position position="84"/>
    </location>
</feature>
<evidence type="ECO:0000313" key="2">
    <source>
        <dbReference type="EMBL" id="GAG79952.1"/>
    </source>
</evidence>
<accession>X1BFK3</accession>
<protein>
    <recommendedName>
        <fullName evidence="1">Transposase putative helix-turn-helix domain-containing protein</fullName>
    </recommendedName>
</protein>
<evidence type="ECO:0000259" key="1">
    <source>
        <dbReference type="Pfam" id="PF12323"/>
    </source>
</evidence>
<feature type="domain" description="Transposase putative helix-turn-helix" evidence="1">
    <location>
        <begin position="1"/>
        <end position="45"/>
    </location>
</feature>
<dbReference type="InterPro" id="IPR021027">
    <property type="entry name" value="Transposase_put_HTH"/>
</dbReference>
<organism evidence="2">
    <name type="scientific">marine sediment metagenome</name>
    <dbReference type="NCBI Taxonomy" id="412755"/>
    <lineage>
        <taxon>unclassified sequences</taxon>
        <taxon>metagenomes</taxon>
        <taxon>ecological metagenomes</taxon>
    </lineage>
</organism>
<name>X1BFK3_9ZZZZ</name>
<dbReference type="Pfam" id="PF12323">
    <property type="entry name" value="HTH_OrfB_IS605"/>
    <property type="match status" value="1"/>
</dbReference>
<proteinExistence type="predicted"/>
<reference evidence="2" key="1">
    <citation type="journal article" date="2014" name="Front. Microbiol.">
        <title>High frequency of phylogenetically diverse reductive dehalogenase-homologous genes in deep subseafloor sedimentary metagenomes.</title>
        <authorList>
            <person name="Kawai M."/>
            <person name="Futagami T."/>
            <person name="Toyoda A."/>
            <person name="Takaki Y."/>
            <person name="Nishi S."/>
            <person name="Hori S."/>
            <person name="Arai W."/>
            <person name="Tsubouchi T."/>
            <person name="Morono Y."/>
            <person name="Uchiyama I."/>
            <person name="Ito T."/>
            <person name="Fujiyama A."/>
            <person name="Inagaki F."/>
            <person name="Takami H."/>
        </authorList>
    </citation>
    <scope>NUCLEOTIDE SEQUENCE</scope>
    <source>
        <strain evidence="2">Expedition CK06-06</strain>
    </source>
</reference>